<gene>
    <name evidence="1" type="ORF">DSO57_1000978</name>
</gene>
<proteinExistence type="predicted"/>
<evidence type="ECO:0000313" key="2">
    <source>
        <dbReference type="Proteomes" id="UP001165960"/>
    </source>
</evidence>
<evidence type="ECO:0000313" key="1">
    <source>
        <dbReference type="EMBL" id="KAJ9086720.1"/>
    </source>
</evidence>
<reference evidence="1" key="1">
    <citation type="submission" date="2022-04" db="EMBL/GenBank/DDBJ databases">
        <title>Genome of the entomopathogenic fungus Entomophthora muscae.</title>
        <authorList>
            <person name="Elya C."/>
            <person name="Lovett B.R."/>
            <person name="Lee E."/>
            <person name="Macias A.M."/>
            <person name="Hajek A.E."/>
            <person name="De Bivort B.L."/>
            <person name="Kasson M.T."/>
            <person name="De Fine Licht H.H."/>
            <person name="Stajich J.E."/>
        </authorList>
    </citation>
    <scope>NUCLEOTIDE SEQUENCE</scope>
    <source>
        <strain evidence="1">Berkeley</strain>
    </source>
</reference>
<protein>
    <submittedName>
        <fullName evidence="1">Uncharacterized protein</fullName>
    </submittedName>
</protein>
<dbReference type="EMBL" id="QTSX02000712">
    <property type="protein sequence ID" value="KAJ9086720.1"/>
    <property type="molecule type" value="Genomic_DNA"/>
</dbReference>
<keyword evidence="2" id="KW-1185">Reference proteome</keyword>
<dbReference type="Proteomes" id="UP001165960">
    <property type="component" value="Unassembled WGS sequence"/>
</dbReference>
<comment type="caution">
    <text evidence="1">The sequence shown here is derived from an EMBL/GenBank/DDBJ whole genome shotgun (WGS) entry which is preliminary data.</text>
</comment>
<sequence>MLSGVGDRNHLAKFNIPLVSHVPGVGRNMMDRYEIPIVLKYTDNFNILKHCKFTPTNDDPCYQEYLKFRTGPYTSNGILGGHLKKSNPNLGEPDLFILSSL</sequence>
<name>A0ACC2UIS0_9FUNG</name>
<accession>A0ACC2UIS0</accession>
<organism evidence="1 2">
    <name type="scientific">Entomophthora muscae</name>
    <dbReference type="NCBI Taxonomy" id="34485"/>
    <lineage>
        <taxon>Eukaryota</taxon>
        <taxon>Fungi</taxon>
        <taxon>Fungi incertae sedis</taxon>
        <taxon>Zoopagomycota</taxon>
        <taxon>Entomophthoromycotina</taxon>
        <taxon>Entomophthoromycetes</taxon>
        <taxon>Entomophthorales</taxon>
        <taxon>Entomophthoraceae</taxon>
        <taxon>Entomophthora</taxon>
    </lineage>
</organism>